<evidence type="ECO:0000256" key="1">
    <source>
        <dbReference type="SAM" id="MobiDB-lite"/>
    </source>
</evidence>
<organism evidence="2 3">
    <name type="scientific">Mycolicibacterium hassiacum (strain DSM 44199 / CIP 105218 / JCM 12690 / 3849)</name>
    <name type="common">Mycobacterium hassiacum</name>
    <dbReference type="NCBI Taxonomy" id="1122247"/>
    <lineage>
        <taxon>Bacteria</taxon>
        <taxon>Bacillati</taxon>
        <taxon>Actinomycetota</taxon>
        <taxon>Actinomycetes</taxon>
        <taxon>Mycobacteriales</taxon>
        <taxon>Mycobacteriaceae</taxon>
        <taxon>Mycolicibacterium</taxon>
    </lineage>
</organism>
<dbReference type="Proteomes" id="UP000006265">
    <property type="component" value="Unassembled WGS sequence"/>
</dbReference>
<dbReference type="Pfam" id="PF05610">
    <property type="entry name" value="DUF779"/>
    <property type="match status" value="1"/>
</dbReference>
<dbReference type="eggNOG" id="COG3564">
    <property type="taxonomic scope" value="Bacteria"/>
</dbReference>
<dbReference type="AlphaFoldDB" id="K5BHX7"/>
<dbReference type="InterPro" id="IPR008497">
    <property type="entry name" value="DUF779"/>
</dbReference>
<evidence type="ECO:0000313" key="3">
    <source>
        <dbReference type="Proteomes" id="UP000006265"/>
    </source>
</evidence>
<evidence type="ECO:0008006" key="4">
    <source>
        <dbReference type="Google" id="ProtNLM"/>
    </source>
</evidence>
<accession>K5BHX7</accession>
<comment type="caution">
    <text evidence="2">The sequence shown here is derived from an EMBL/GenBank/DDBJ whole genome shotgun (WGS) entry which is preliminary data.</text>
</comment>
<sequence>MSSEPASAPPRVEVTPAAAELLRRLQDRHGPLMFHQSGGCCDGSSPMCYPAGEFIVGDRDVLLGVLDVGAGVPVWISGPQYEAWQHTQLIIDVVPGPGSGFQRRGARGGAVSHPQPRLHRRRDRVAEQAAAADRRRLRGGAAHRFDRRAAITSKA</sequence>
<feature type="region of interest" description="Disordered" evidence="1">
    <location>
        <begin position="100"/>
        <end position="140"/>
    </location>
</feature>
<gene>
    <name evidence="2" type="ORF">C731_0662</name>
</gene>
<dbReference type="EMBL" id="AMRA01000017">
    <property type="protein sequence ID" value="EKF25341.1"/>
    <property type="molecule type" value="Genomic_DNA"/>
</dbReference>
<dbReference type="STRING" id="1122247.GCA_000379865_01492"/>
<dbReference type="PATRIC" id="fig|1122247.3.peg.637"/>
<protein>
    <recommendedName>
        <fullName evidence="4">DUF779 domain-containing protein</fullName>
    </recommendedName>
</protein>
<evidence type="ECO:0000313" key="2">
    <source>
        <dbReference type="EMBL" id="EKF25341.1"/>
    </source>
</evidence>
<reference evidence="2 3" key="1">
    <citation type="journal article" date="2012" name="J. Bacteriol.">
        <title>Genome sequence of Mycobacterium hassiacum DSM 44199, a rare source of heat-stable mycobacterial proteins.</title>
        <authorList>
            <person name="Tiago I."/>
            <person name="Maranha A."/>
            <person name="Mendes V."/>
            <person name="Alarico S."/>
            <person name="Moynihan P.J."/>
            <person name="Clarke A.J."/>
            <person name="Macedo-Ribeiro S."/>
            <person name="Pereira P.J."/>
            <person name="Empadinhas N."/>
        </authorList>
    </citation>
    <scope>NUCLEOTIDE SEQUENCE [LARGE SCALE GENOMIC DNA]</scope>
    <source>
        <strain evidence="3">DSM 44199 / CIP 105218 / JCM 12690 / 3849</strain>
    </source>
</reference>
<keyword evidence="3" id="KW-1185">Reference proteome</keyword>
<name>K5BHX7_MYCHD</name>
<proteinExistence type="predicted"/>